<dbReference type="InterPro" id="IPR011527">
    <property type="entry name" value="ABC1_TM_dom"/>
</dbReference>
<feature type="transmembrane region" description="Helical" evidence="8">
    <location>
        <begin position="74"/>
        <end position="93"/>
    </location>
</feature>
<accession>A0ABU9GEW5</accession>
<dbReference type="PROSITE" id="PS50893">
    <property type="entry name" value="ABC_TRANSPORTER_2"/>
    <property type="match status" value="1"/>
</dbReference>
<feature type="transmembrane region" description="Helical" evidence="8">
    <location>
        <begin position="147"/>
        <end position="170"/>
    </location>
</feature>
<evidence type="ECO:0000256" key="4">
    <source>
        <dbReference type="ARBA" id="ARBA00022840"/>
    </source>
</evidence>
<feature type="region of interest" description="Disordered" evidence="7">
    <location>
        <begin position="335"/>
        <end position="364"/>
    </location>
</feature>
<reference evidence="11 12" key="1">
    <citation type="submission" date="2024-02" db="EMBL/GenBank/DDBJ databases">
        <title>Bacteria isolated from the canopy kelp, Nereocystis luetkeana.</title>
        <authorList>
            <person name="Pfister C.A."/>
            <person name="Younker I.T."/>
            <person name="Light S.H."/>
        </authorList>
    </citation>
    <scope>NUCLEOTIDE SEQUENCE [LARGE SCALE GENOMIC DNA]</scope>
    <source>
        <strain evidence="11 12">TI.5.07</strain>
    </source>
</reference>
<name>A0ABU9GEW5_COBMA</name>
<keyword evidence="12" id="KW-1185">Reference proteome</keyword>
<evidence type="ECO:0000256" key="6">
    <source>
        <dbReference type="ARBA" id="ARBA00023136"/>
    </source>
</evidence>
<dbReference type="Gene3D" id="3.40.50.300">
    <property type="entry name" value="P-loop containing nucleotide triphosphate hydrolases"/>
    <property type="match status" value="1"/>
</dbReference>
<comment type="caution">
    <text evidence="11">The sequence shown here is derived from an EMBL/GenBank/DDBJ whole genome shotgun (WGS) entry which is preliminary data.</text>
</comment>
<feature type="domain" description="ABC transporter" evidence="9">
    <location>
        <begin position="376"/>
        <end position="610"/>
    </location>
</feature>
<dbReference type="Gene3D" id="1.20.1560.10">
    <property type="entry name" value="ABC transporter type 1, transmembrane domain"/>
    <property type="match status" value="1"/>
</dbReference>
<evidence type="ECO:0000313" key="12">
    <source>
        <dbReference type="Proteomes" id="UP001378242"/>
    </source>
</evidence>
<keyword evidence="5 8" id="KW-1133">Transmembrane helix</keyword>
<feature type="transmembrane region" description="Helical" evidence="8">
    <location>
        <begin position="34"/>
        <end position="54"/>
    </location>
</feature>
<dbReference type="SUPFAM" id="SSF90123">
    <property type="entry name" value="ABC transporter transmembrane region"/>
    <property type="match status" value="1"/>
</dbReference>
<dbReference type="PROSITE" id="PS50929">
    <property type="entry name" value="ABC_TM1F"/>
    <property type="match status" value="1"/>
</dbReference>
<keyword evidence="6 8" id="KW-0472">Membrane</keyword>
<dbReference type="PANTHER" id="PTHR24221">
    <property type="entry name" value="ATP-BINDING CASSETTE SUB-FAMILY B"/>
    <property type="match status" value="1"/>
</dbReference>
<dbReference type="InterPro" id="IPR036640">
    <property type="entry name" value="ABC1_TM_sf"/>
</dbReference>
<dbReference type="CDD" id="cd18544">
    <property type="entry name" value="ABC_6TM_TmrA_like"/>
    <property type="match status" value="1"/>
</dbReference>
<evidence type="ECO:0000256" key="7">
    <source>
        <dbReference type="SAM" id="MobiDB-lite"/>
    </source>
</evidence>
<dbReference type="RefSeq" id="WP_341542401.1">
    <property type="nucleotide sequence ID" value="NZ_JBAKAP010000008.1"/>
</dbReference>
<evidence type="ECO:0000256" key="8">
    <source>
        <dbReference type="SAM" id="Phobius"/>
    </source>
</evidence>
<comment type="subcellular location">
    <subcellularLocation>
        <location evidence="1">Cell membrane</location>
        <topology evidence="1">Multi-pass membrane protein</topology>
    </subcellularLocation>
</comment>
<dbReference type="SUPFAM" id="SSF52540">
    <property type="entry name" value="P-loop containing nucleoside triphosphate hydrolases"/>
    <property type="match status" value="1"/>
</dbReference>
<keyword evidence="4" id="KW-0067">ATP-binding</keyword>
<keyword evidence="2 8" id="KW-0812">Transmembrane</keyword>
<feature type="compositionally biased region" description="Low complexity" evidence="7">
    <location>
        <begin position="347"/>
        <end position="362"/>
    </location>
</feature>
<evidence type="ECO:0000259" key="10">
    <source>
        <dbReference type="PROSITE" id="PS50929"/>
    </source>
</evidence>
<dbReference type="InterPro" id="IPR039421">
    <property type="entry name" value="Type_1_exporter"/>
</dbReference>
<dbReference type="InterPro" id="IPR003439">
    <property type="entry name" value="ABC_transporter-like_ATP-bd"/>
</dbReference>
<dbReference type="InterPro" id="IPR003593">
    <property type="entry name" value="AAA+_ATPase"/>
</dbReference>
<dbReference type="InterPro" id="IPR027417">
    <property type="entry name" value="P-loop_NTPase"/>
</dbReference>
<evidence type="ECO:0000256" key="1">
    <source>
        <dbReference type="ARBA" id="ARBA00004651"/>
    </source>
</evidence>
<protein>
    <submittedName>
        <fullName evidence="11">ABC transporter transmembrane domain-containing protein</fullName>
    </submittedName>
</protein>
<evidence type="ECO:0000256" key="3">
    <source>
        <dbReference type="ARBA" id="ARBA00022741"/>
    </source>
</evidence>
<proteinExistence type="predicted"/>
<feature type="domain" description="ABC transmembrane type-1" evidence="10">
    <location>
        <begin position="37"/>
        <end position="320"/>
    </location>
</feature>
<evidence type="ECO:0000313" key="11">
    <source>
        <dbReference type="EMBL" id="MEL0617011.1"/>
    </source>
</evidence>
<evidence type="ECO:0000256" key="5">
    <source>
        <dbReference type="ARBA" id="ARBA00022989"/>
    </source>
</evidence>
<feature type="transmembrane region" description="Helical" evidence="8">
    <location>
        <begin position="259"/>
        <end position="279"/>
    </location>
</feature>
<evidence type="ECO:0000259" key="9">
    <source>
        <dbReference type="PROSITE" id="PS50893"/>
    </source>
</evidence>
<dbReference type="Pfam" id="PF00005">
    <property type="entry name" value="ABC_tran"/>
    <property type="match status" value="1"/>
</dbReference>
<evidence type="ECO:0000256" key="2">
    <source>
        <dbReference type="ARBA" id="ARBA00022692"/>
    </source>
</evidence>
<organism evidence="11 12">
    <name type="scientific">Cobetia marina</name>
    <name type="common">Deleya marina</name>
    <dbReference type="NCBI Taxonomy" id="28258"/>
    <lineage>
        <taxon>Bacteria</taxon>
        <taxon>Pseudomonadati</taxon>
        <taxon>Pseudomonadota</taxon>
        <taxon>Gammaproteobacteria</taxon>
        <taxon>Oceanospirillales</taxon>
        <taxon>Halomonadaceae</taxon>
        <taxon>Cobetia</taxon>
    </lineage>
</organism>
<dbReference type="PANTHER" id="PTHR24221:SF615">
    <property type="entry name" value="MULTIDRUG RESISTANCE-LIKE ATP-BINDING PROTEIN MDLB"/>
    <property type="match status" value="1"/>
</dbReference>
<dbReference type="EMBL" id="JBAKAP010000008">
    <property type="protein sequence ID" value="MEL0617011.1"/>
    <property type="molecule type" value="Genomic_DNA"/>
</dbReference>
<dbReference type="Proteomes" id="UP001378242">
    <property type="component" value="Unassembled WGS sequence"/>
</dbReference>
<keyword evidence="3" id="KW-0547">Nucleotide-binding</keyword>
<sequence>MSHTQSEAPVTSRLLSRRRLILLWQPLRQRLGDVLRALSILIVATALDVLGPWLTQRYLDEHLIPGNLAPEALAGLMGLYLITQGGAAAGRYLQQLRFARLALASVRDLRERVFTHLLHQPLTTLDTLAAGELVARVTNDTESLKELYVGVLATLVGNVVLLIGILSAMALMDGTLALIAMALIPLSVGLIWLYQRFSGRAASEVRRLRAFQNARIAEAIGGMSVLQASHQTTRFGERYHRLNLAQYSARMRTVRVSGLLLRSAIDLMAMLITLTLVAVFGLRELGGGAELGVLYAFIAWLGRISEPLIEITQRLQVFQSALVAAGRLEEVLETPREGEAAGTMTESGAKAAPSSTPASARASETDAITTLASGHYQLEHLTHWHQGAEAPALDGITLTIESGEFLGVVGPTGSGKSTLLDLLSGQRPAHREQLRLDGRPLGEWSAHQRAAAIAIVPQEPFIRATTLRDNLLLGREISDSRLDMVLDKAHLTPLIRGLPEGLDTLLGERGLNLSTGERQLLALGRALVATPHVLLLDEATASIDSHTEALLQQALQELRGEVTLIVVAHRLATVRDADRLLVLEQGRVTQLGSHEELMTTPGLYQRLWQEDIPH</sequence>
<dbReference type="Pfam" id="PF00664">
    <property type="entry name" value="ABC_membrane"/>
    <property type="match status" value="1"/>
</dbReference>
<gene>
    <name evidence="11" type="ORF">V6243_09205</name>
</gene>
<dbReference type="SMART" id="SM00382">
    <property type="entry name" value="AAA"/>
    <property type="match status" value="1"/>
</dbReference>
<feature type="transmembrane region" description="Helical" evidence="8">
    <location>
        <begin position="176"/>
        <end position="194"/>
    </location>
</feature>